<comment type="cofactor">
    <cofactor evidence="3">
        <name>Mg(2+)</name>
        <dbReference type="ChEBI" id="CHEBI:18420"/>
    </cofactor>
</comment>
<dbReference type="InterPro" id="IPR000032">
    <property type="entry name" value="HPr-like"/>
</dbReference>
<dbReference type="NCBIfam" id="TIGR01417">
    <property type="entry name" value="PTS_I_fam"/>
    <property type="match status" value="1"/>
</dbReference>
<evidence type="ECO:0000256" key="13">
    <source>
        <dbReference type="ARBA" id="ARBA00022597"/>
    </source>
</evidence>
<dbReference type="SUPFAM" id="SSF53062">
    <property type="entry name" value="PTS system fructose IIA component-like"/>
    <property type="match status" value="1"/>
</dbReference>
<evidence type="ECO:0000313" key="26">
    <source>
        <dbReference type="Proteomes" id="UP000533017"/>
    </source>
</evidence>
<keyword evidence="11" id="KW-0813">Transport</keyword>
<comment type="similarity">
    <text evidence="7">Belongs to the PEP-utilizing enzyme family.</text>
</comment>
<dbReference type="InterPro" id="IPR001020">
    <property type="entry name" value="PTS_HPr_His_P_site"/>
</dbReference>
<dbReference type="PROSITE" id="PS00370">
    <property type="entry name" value="PEP_ENZYMES_PHOS_SITE"/>
    <property type="match status" value="1"/>
</dbReference>
<dbReference type="AlphaFoldDB" id="A0A1I2N0B1"/>
<evidence type="ECO:0000256" key="10">
    <source>
        <dbReference type="ARBA" id="ARBA00020422"/>
    </source>
</evidence>
<dbReference type="EC" id="2.7.3.9" evidence="9"/>
<dbReference type="Gene3D" id="3.30.1340.10">
    <property type="entry name" value="HPr-like"/>
    <property type="match status" value="1"/>
</dbReference>
<evidence type="ECO:0000256" key="8">
    <source>
        <dbReference type="ARBA" id="ARBA00012095"/>
    </source>
</evidence>
<comment type="catalytic activity">
    <reaction evidence="2">
        <text>dihydroxyacetone + phosphoenolpyruvate = dihydroxyacetone phosphate + pyruvate</text>
        <dbReference type="Rhea" id="RHEA:18381"/>
        <dbReference type="ChEBI" id="CHEBI:15361"/>
        <dbReference type="ChEBI" id="CHEBI:16016"/>
        <dbReference type="ChEBI" id="CHEBI:57642"/>
        <dbReference type="ChEBI" id="CHEBI:58702"/>
        <dbReference type="EC" id="2.7.1.121"/>
    </reaction>
</comment>
<dbReference type="EMBL" id="FOOI01000003">
    <property type="protein sequence ID" value="SFF95137.1"/>
    <property type="molecule type" value="Genomic_DNA"/>
</dbReference>
<evidence type="ECO:0000256" key="18">
    <source>
        <dbReference type="ARBA" id="ARBA00022842"/>
    </source>
</evidence>
<feature type="domain" description="PTS EIIA type-4" evidence="21">
    <location>
        <begin position="7"/>
        <end position="139"/>
    </location>
</feature>
<dbReference type="InterPro" id="IPR040442">
    <property type="entry name" value="Pyrv_kinase-like_dom_sf"/>
</dbReference>
<keyword evidence="17" id="KW-0418">Kinase</keyword>
<evidence type="ECO:0000256" key="3">
    <source>
        <dbReference type="ARBA" id="ARBA00001946"/>
    </source>
</evidence>
<dbReference type="NCBIfam" id="TIGR01003">
    <property type="entry name" value="PTS_HPr_family"/>
    <property type="match status" value="1"/>
</dbReference>
<evidence type="ECO:0000256" key="6">
    <source>
        <dbReference type="ARBA" id="ARBA00004496"/>
    </source>
</evidence>
<dbReference type="InterPro" id="IPR006318">
    <property type="entry name" value="PTS_EI-like"/>
</dbReference>
<dbReference type="Pfam" id="PF00391">
    <property type="entry name" value="PEP-utilizers"/>
    <property type="match status" value="1"/>
</dbReference>
<feature type="domain" description="HPr" evidence="22">
    <location>
        <begin position="158"/>
        <end position="246"/>
    </location>
</feature>
<dbReference type="SUPFAM" id="SSF47831">
    <property type="entry name" value="Enzyme I of the PEP:sugar phosphotransferase system HPr-binding (sub)domain"/>
    <property type="match status" value="1"/>
</dbReference>
<dbReference type="EC" id="2.7.1.121" evidence="8"/>
<reference evidence="23 26" key="2">
    <citation type="submission" date="2020-07" db="EMBL/GenBank/DDBJ databases">
        <title>Sequencing the genomes of 1000 actinobacteria strains.</title>
        <authorList>
            <person name="Klenk H.-P."/>
        </authorList>
    </citation>
    <scope>NUCLEOTIDE SEQUENCE [LARGE SCALE GENOMIC DNA]</scope>
    <source>
        <strain evidence="23 26">DSM 45117</strain>
    </source>
</reference>
<gene>
    <name evidence="23" type="ORF">FHR37_004679</name>
    <name evidence="24" type="ORF">SAMN05421678_10364</name>
</gene>
<feature type="compositionally biased region" description="Low complexity" evidence="20">
    <location>
        <begin position="260"/>
        <end position="269"/>
    </location>
</feature>
<dbReference type="Gene3D" id="3.40.50.510">
    <property type="entry name" value="Phosphotransferase system, mannose-type IIA component"/>
    <property type="match status" value="1"/>
</dbReference>
<evidence type="ECO:0000256" key="16">
    <source>
        <dbReference type="ARBA" id="ARBA00022723"/>
    </source>
</evidence>
<name>A0A1I2N0B1_9ACTN</name>
<dbReference type="GO" id="GO:0005737">
    <property type="term" value="C:cytoplasm"/>
    <property type="evidence" value="ECO:0007669"/>
    <property type="project" value="UniProtKB-SubCell"/>
</dbReference>
<dbReference type="RefSeq" id="WP_092882020.1">
    <property type="nucleotide sequence ID" value="NZ_FOOI01000003.1"/>
</dbReference>
<dbReference type="InterPro" id="IPR036637">
    <property type="entry name" value="Phosphohistidine_dom_sf"/>
</dbReference>
<accession>A0A1I2N0B1</accession>
<keyword evidence="13" id="KW-0762">Sugar transport</keyword>
<evidence type="ECO:0000313" key="25">
    <source>
        <dbReference type="Proteomes" id="UP000199052"/>
    </source>
</evidence>
<dbReference type="InterPro" id="IPR023151">
    <property type="entry name" value="PEP_util_CS"/>
</dbReference>
<keyword evidence="14" id="KW-0808">Transferase</keyword>
<dbReference type="SUPFAM" id="SSF55594">
    <property type="entry name" value="HPr-like"/>
    <property type="match status" value="1"/>
</dbReference>
<keyword evidence="18" id="KW-0460">Magnesium</keyword>
<dbReference type="PRINTS" id="PR01736">
    <property type="entry name" value="PHPHTRNFRASE"/>
</dbReference>
<dbReference type="InterPro" id="IPR036618">
    <property type="entry name" value="PtsI_HPr-bd_sf"/>
</dbReference>
<feature type="compositionally biased region" description="Basic and acidic residues" evidence="20">
    <location>
        <begin position="150"/>
        <end position="159"/>
    </location>
</feature>
<dbReference type="PROSITE" id="PS00742">
    <property type="entry name" value="PEP_ENZYMES_2"/>
    <property type="match status" value="1"/>
</dbReference>
<evidence type="ECO:0000256" key="9">
    <source>
        <dbReference type="ARBA" id="ARBA00012232"/>
    </source>
</evidence>
<feature type="region of interest" description="Disordered" evidence="20">
    <location>
        <begin position="244"/>
        <end position="284"/>
    </location>
</feature>
<dbReference type="PROSITE" id="PS00369">
    <property type="entry name" value="PTS_HPR_HIS"/>
    <property type="match status" value="1"/>
</dbReference>
<dbReference type="InterPro" id="IPR018274">
    <property type="entry name" value="PEP_util_AS"/>
</dbReference>
<dbReference type="PANTHER" id="PTHR46244:SF6">
    <property type="entry name" value="PHOSPHOENOLPYRUVATE-PROTEIN PHOSPHOTRANSFERASE"/>
    <property type="match status" value="1"/>
</dbReference>
<evidence type="ECO:0000256" key="2">
    <source>
        <dbReference type="ARBA" id="ARBA00001113"/>
    </source>
</evidence>
<dbReference type="SUPFAM" id="SSF51621">
    <property type="entry name" value="Phosphoenolpyruvate/pyruvate domain"/>
    <property type="match status" value="1"/>
</dbReference>
<comment type="subcellular location">
    <subcellularLocation>
        <location evidence="6">Cytoplasm</location>
    </subcellularLocation>
</comment>
<dbReference type="Pfam" id="PF00381">
    <property type="entry name" value="PTS-HPr"/>
    <property type="match status" value="1"/>
</dbReference>
<evidence type="ECO:0000256" key="14">
    <source>
        <dbReference type="ARBA" id="ARBA00022679"/>
    </source>
</evidence>
<dbReference type="InterPro" id="IPR035895">
    <property type="entry name" value="HPr-like_sf"/>
</dbReference>
<evidence type="ECO:0000256" key="1">
    <source>
        <dbReference type="ARBA" id="ARBA00000683"/>
    </source>
</evidence>
<dbReference type="OrthoDB" id="9765468at2"/>
<comment type="catalytic activity">
    <reaction evidence="1">
        <text>L-histidyl-[protein] + phosphoenolpyruvate = N(pros)-phospho-L-histidyl-[protein] + pyruvate</text>
        <dbReference type="Rhea" id="RHEA:23880"/>
        <dbReference type="Rhea" id="RHEA-COMP:9745"/>
        <dbReference type="Rhea" id="RHEA-COMP:9746"/>
        <dbReference type="ChEBI" id="CHEBI:15361"/>
        <dbReference type="ChEBI" id="CHEBI:29979"/>
        <dbReference type="ChEBI" id="CHEBI:58702"/>
        <dbReference type="ChEBI" id="CHEBI:64837"/>
        <dbReference type="EC" id="2.7.3.9"/>
    </reaction>
</comment>
<dbReference type="Proteomes" id="UP000199052">
    <property type="component" value="Unassembled WGS sequence"/>
</dbReference>
<evidence type="ECO:0000256" key="7">
    <source>
        <dbReference type="ARBA" id="ARBA00007837"/>
    </source>
</evidence>
<organism evidence="24 25">
    <name type="scientific">Actinopolymorpha cephalotaxi</name>
    <dbReference type="NCBI Taxonomy" id="504797"/>
    <lineage>
        <taxon>Bacteria</taxon>
        <taxon>Bacillati</taxon>
        <taxon>Actinomycetota</taxon>
        <taxon>Actinomycetes</taxon>
        <taxon>Propionibacteriales</taxon>
        <taxon>Actinopolymorphaceae</taxon>
        <taxon>Actinopolymorpha</taxon>
    </lineage>
</organism>
<dbReference type="InterPro" id="IPR008731">
    <property type="entry name" value="PTS_EIN"/>
</dbReference>
<dbReference type="InterPro" id="IPR012844">
    <property type="entry name" value="DhaM_N"/>
</dbReference>
<dbReference type="EMBL" id="JACBZA010000001">
    <property type="protein sequence ID" value="NYH85828.1"/>
    <property type="molecule type" value="Genomic_DNA"/>
</dbReference>
<dbReference type="Gene3D" id="3.50.30.10">
    <property type="entry name" value="Phosphohistidine domain"/>
    <property type="match status" value="1"/>
</dbReference>
<evidence type="ECO:0000256" key="5">
    <source>
        <dbReference type="ARBA" id="ARBA00003681"/>
    </source>
</evidence>
<keyword evidence="16" id="KW-0479">Metal-binding</keyword>
<dbReference type="InterPro" id="IPR015813">
    <property type="entry name" value="Pyrv/PenolPyrv_kinase-like_dom"/>
</dbReference>
<dbReference type="PROSITE" id="PS51096">
    <property type="entry name" value="PTS_EIIA_TYPE_4"/>
    <property type="match status" value="1"/>
</dbReference>
<dbReference type="InterPro" id="IPR050499">
    <property type="entry name" value="PEP-utilizing_PTS_enzyme"/>
</dbReference>
<comment type="subunit">
    <text evidence="19">Homodimer. The dihydroxyacetone kinase complex is composed of a homodimer of DhaM, a homodimer of DhaK and the subunit DhaL.</text>
</comment>
<evidence type="ECO:0000256" key="19">
    <source>
        <dbReference type="ARBA" id="ARBA00046577"/>
    </source>
</evidence>
<dbReference type="NCBIfam" id="TIGR02364">
    <property type="entry name" value="dha_pts"/>
    <property type="match status" value="1"/>
</dbReference>
<feature type="region of interest" description="Disordered" evidence="20">
    <location>
        <begin position="296"/>
        <end position="318"/>
    </location>
</feature>
<dbReference type="Gene3D" id="1.10.274.10">
    <property type="entry name" value="PtsI, HPr-binding domain"/>
    <property type="match status" value="1"/>
</dbReference>
<keyword evidence="15" id="KW-0598">Phosphotransferase system</keyword>
<evidence type="ECO:0000256" key="17">
    <source>
        <dbReference type="ARBA" id="ARBA00022777"/>
    </source>
</evidence>
<sequence>MAKPNARVGVVLVAHVAALAEGVRTLAAQMAPEVDIRAVGGTDDGGVGTSFDAILEAVQGVRSDAGVVVLYDLGSAQLTAELVLETLDPEQADRVLLVDAPLVEGAVAAATTAAGGAGLAAVAAAARAAYVPSAETGGAEPPEPSEPSEPGEKRGEGEVRARTTLRNPAGLHARPAAALARLVREYDARVTVGRPGEPGVDAAGVLGVVARGLRVGDELEVAAAGEGARAAVDAVLALADAGFGELDEKTPPPVPPEPSAPAEAAVPEASEPPEPPEPGTLRGVGASAGLVVAPARHLRRTEPRLPPAGGAHEPDAERRRLAAAVDRVNAELGGRAAGGGSGADIAGAHQAMLADPALLAGAQARLDEATPAEVAWWRSVLEARDLLAGGTDLVAERGVDVEDLGRAVLGALGVDVRPSVRPEDVARAVVVAEEVFPSDVAALGEAGVAGLAVARGGRTSHAAILARGLDLPMVVRLGPEVLDVPDGTPVILDARTGDLRVDPPEPELTAARQTARDLAADRERARAEAAGPVVRADGTPVTVSANVGGPVEARAAVAAGADAVGLLRTELLYVDRPRLPGEDEQAAELGAVLAELGGRRAVVRTLDVGGDKLLPALDLDPWRHGPLGVRGLRYALAHPDLLRTQLRAALRAAYGHGEVWLMAPMVTVAAEARRFRVLVEEVAGELAAAGTAFARPAKVGVMVEVPAAALVADEICAEVDFVSVGSNDLTQYVMAADRTNDAVGDLYQPGHEAIWRLLGTLVDAARAAGRHVAVCGELAGEPGAAVRLVRMGVDELSMTPNGIPAVKAALRSRLS</sequence>
<dbReference type="Pfam" id="PF02896">
    <property type="entry name" value="PEP-utilizers_C"/>
    <property type="match status" value="1"/>
</dbReference>
<dbReference type="GO" id="GO:0046872">
    <property type="term" value="F:metal ion binding"/>
    <property type="evidence" value="ECO:0007669"/>
    <property type="project" value="UniProtKB-KW"/>
</dbReference>
<protein>
    <recommendedName>
        <fullName evidence="10">Phosphocarrier protein HPr</fullName>
        <ecNumber evidence="8">2.7.1.121</ecNumber>
        <ecNumber evidence="9">2.7.3.9</ecNumber>
    </recommendedName>
</protein>
<evidence type="ECO:0000256" key="20">
    <source>
        <dbReference type="SAM" id="MobiDB-lite"/>
    </source>
</evidence>
<dbReference type="InterPro" id="IPR004701">
    <property type="entry name" value="PTS_EIIA_man-typ"/>
</dbReference>
<dbReference type="InterPro" id="IPR000121">
    <property type="entry name" value="PEP_util_C"/>
</dbReference>
<dbReference type="Proteomes" id="UP000533017">
    <property type="component" value="Unassembled WGS sequence"/>
</dbReference>
<reference evidence="24 25" key="1">
    <citation type="submission" date="2016-10" db="EMBL/GenBank/DDBJ databases">
        <authorList>
            <person name="de Groot N.N."/>
        </authorList>
    </citation>
    <scope>NUCLEOTIDE SEQUENCE [LARGE SCALE GENOMIC DNA]</scope>
    <source>
        <strain evidence="24 25">CPCC 202808</strain>
    </source>
</reference>
<evidence type="ECO:0000259" key="21">
    <source>
        <dbReference type="PROSITE" id="PS51096"/>
    </source>
</evidence>
<evidence type="ECO:0000256" key="4">
    <source>
        <dbReference type="ARBA" id="ARBA00002788"/>
    </source>
</evidence>
<dbReference type="InterPro" id="IPR008279">
    <property type="entry name" value="PEP-util_enz_mobile_dom"/>
</dbReference>
<dbReference type="STRING" id="504797.SAMN05421678_10364"/>
<keyword evidence="12" id="KW-0963">Cytoplasm</keyword>
<dbReference type="Pfam" id="PF05524">
    <property type="entry name" value="PEP-utilisers_N"/>
    <property type="match status" value="1"/>
</dbReference>
<dbReference type="GO" id="GO:0047324">
    <property type="term" value="F:phosphoenolpyruvate-glycerone phosphotransferase activity"/>
    <property type="evidence" value="ECO:0007669"/>
    <property type="project" value="UniProtKB-EC"/>
</dbReference>
<comment type="function">
    <text evidence="5">General (non sugar-specific) component of the phosphoenolpyruvate-dependent sugar phosphotransferase system (sugar PTS). This major carbohydrate active-transport system catalyzes the phosphorylation of incoming sugar substrates concomitantly with their translocation across the cell membrane. The phosphoryl group from phosphoenolpyruvate (PEP) is transferred to the phosphoryl carrier protein HPr by enzyme I. Phospho-HPr then transfers it to the PTS EIIA domain.</text>
</comment>
<feature type="region of interest" description="Disordered" evidence="20">
    <location>
        <begin position="133"/>
        <end position="159"/>
    </location>
</feature>
<dbReference type="GO" id="GO:0016020">
    <property type="term" value="C:membrane"/>
    <property type="evidence" value="ECO:0007669"/>
    <property type="project" value="InterPro"/>
</dbReference>
<dbReference type="SUPFAM" id="SSF52009">
    <property type="entry name" value="Phosphohistidine domain"/>
    <property type="match status" value="1"/>
</dbReference>
<dbReference type="PROSITE" id="PS51350">
    <property type="entry name" value="PTS_HPR_DOM"/>
    <property type="match status" value="1"/>
</dbReference>
<evidence type="ECO:0000256" key="11">
    <source>
        <dbReference type="ARBA" id="ARBA00022448"/>
    </source>
</evidence>
<dbReference type="GO" id="GO:0009401">
    <property type="term" value="P:phosphoenolpyruvate-dependent sugar phosphotransferase system"/>
    <property type="evidence" value="ECO:0007669"/>
    <property type="project" value="UniProtKB-KW"/>
</dbReference>
<keyword evidence="26" id="KW-1185">Reference proteome</keyword>
<evidence type="ECO:0000256" key="12">
    <source>
        <dbReference type="ARBA" id="ARBA00022490"/>
    </source>
</evidence>
<dbReference type="GO" id="GO:0008965">
    <property type="term" value="F:phosphoenolpyruvate-protein phosphotransferase activity"/>
    <property type="evidence" value="ECO:0007669"/>
    <property type="project" value="UniProtKB-EC"/>
</dbReference>
<evidence type="ECO:0000313" key="24">
    <source>
        <dbReference type="EMBL" id="SFF95137.1"/>
    </source>
</evidence>
<evidence type="ECO:0000259" key="22">
    <source>
        <dbReference type="PROSITE" id="PS51350"/>
    </source>
</evidence>
<evidence type="ECO:0000256" key="15">
    <source>
        <dbReference type="ARBA" id="ARBA00022683"/>
    </source>
</evidence>
<dbReference type="Pfam" id="PF03610">
    <property type="entry name" value="EIIA-man"/>
    <property type="match status" value="1"/>
</dbReference>
<evidence type="ECO:0000313" key="23">
    <source>
        <dbReference type="EMBL" id="NYH85828.1"/>
    </source>
</evidence>
<dbReference type="InterPro" id="IPR036662">
    <property type="entry name" value="PTS_EIIA_man-typ_sf"/>
</dbReference>
<dbReference type="Gene3D" id="3.20.20.60">
    <property type="entry name" value="Phosphoenolpyruvate-binding domains"/>
    <property type="match status" value="1"/>
</dbReference>
<proteinExistence type="inferred from homology"/>
<comment type="function">
    <text evidence="4">Component of the dihydroxyacetone kinase complex, which is responsible for the phosphoenolpyruvate (PEP)-dependent phosphorylation of dihydroxyacetone. DhaM serves as the phosphoryl donor. Is phosphorylated by phosphoenolpyruvate in an EI- and HPr-dependent reaction, and a phosphorelay system on histidine residues finally leads to phosphoryl transfer to DhaL and dihydroxyacetone.</text>
</comment>
<dbReference type="PANTHER" id="PTHR46244">
    <property type="entry name" value="PHOSPHOENOLPYRUVATE-PROTEIN PHOSPHOTRANSFERASE"/>
    <property type="match status" value="1"/>
</dbReference>